<feature type="domain" description="Phosphatidic acid phosphatase type 2/haloperoxidase" evidence="5">
    <location>
        <begin position="53"/>
        <end position="162"/>
    </location>
</feature>
<keyword evidence="7" id="KW-1185">Reference proteome</keyword>
<dbReference type="KEGG" id="osg:BST96_11595"/>
<dbReference type="STRING" id="716816.BST96_11595"/>
<dbReference type="EMBL" id="CP019343">
    <property type="protein sequence ID" value="ARN74708.1"/>
    <property type="molecule type" value="Genomic_DNA"/>
</dbReference>
<keyword evidence="4" id="KW-0812">Transmembrane</keyword>
<dbReference type="PANTHER" id="PTHR14969">
    <property type="entry name" value="SPHINGOSINE-1-PHOSPHATE PHOSPHOHYDROLASE"/>
    <property type="match status" value="1"/>
</dbReference>
<dbReference type="GO" id="GO:0050380">
    <property type="term" value="F:undecaprenyl-diphosphatase activity"/>
    <property type="evidence" value="ECO:0007669"/>
    <property type="project" value="UniProtKB-EC"/>
</dbReference>
<organism evidence="6 7">
    <name type="scientific">Oceanicoccus sagamiensis</name>
    <dbReference type="NCBI Taxonomy" id="716816"/>
    <lineage>
        <taxon>Bacteria</taxon>
        <taxon>Pseudomonadati</taxon>
        <taxon>Pseudomonadota</taxon>
        <taxon>Gammaproteobacteria</taxon>
        <taxon>Cellvibrionales</taxon>
        <taxon>Spongiibacteraceae</taxon>
        <taxon>Oceanicoccus</taxon>
    </lineage>
</organism>
<feature type="transmembrane region" description="Helical" evidence="4">
    <location>
        <begin position="264"/>
        <end position="285"/>
    </location>
</feature>
<dbReference type="AlphaFoldDB" id="A0A1X9N9E8"/>
<evidence type="ECO:0000256" key="2">
    <source>
        <dbReference type="ARBA" id="ARBA00032707"/>
    </source>
</evidence>
<evidence type="ECO:0000256" key="3">
    <source>
        <dbReference type="ARBA" id="ARBA00047594"/>
    </source>
</evidence>
<dbReference type="PANTHER" id="PTHR14969:SF13">
    <property type="entry name" value="AT30094P"/>
    <property type="match status" value="1"/>
</dbReference>
<evidence type="ECO:0000256" key="4">
    <source>
        <dbReference type="SAM" id="Phobius"/>
    </source>
</evidence>
<feature type="transmembrane region" description="Helical" evidence="4">
    <location>
        <begin position="204"/>
        <end position="220"/>
    </location>
</feature>
<dbReference type="GO" id="GO:0042392">
    <property type="term" value="F:sphingosine-1-phosphate phosphatase activity"/>
    <property type="evidence" value="ECO:0007669"/>
    <property type="project" value="TreeGrafter"/>
</dbReference>
<dbReference type="RefSeq" id="WP_085758860.1">
    <property type="nucleotide sequence ID" value="NZ_CP019343.1"/>
</dbReference>
<dbReference type="OrthoDB" id="9780507at2"/>
<accession>A0A1X9N9E8</accession>
<gene>
    <name evidence="6" type="ORF">BST96_11595</name>
</gene>
<keyword evidence="4" id="KW-0472">Membrane</keyword>
<feature type="transmembrane region" description="Helical" evidence="4">
    <location>
        <begin position="240"/>
        <end position="258"/>
    </location>
</feature>
<evidence type="ECO:0000313" key="7">
    <source>
        <dbReference type="Proteomes" id="UP000193450"/>
    </source>
</evidence>
<reference evidence="6 7" key="1">
    <citation type="submission" date="2016-11" db="EMBL/GenBank/DDBJ databases">
        <title>Trade-off between light-utilization and light-protection in marine flavobacteria.</title>
        <authorList>
            <person name="Kumagai Y."/>
        </authorList>
    </citation>
    <scope>NUCLEOTIDE SEQUENCE [LARGE SCALE GENOMIC DNA]</scope>
    <source>
        <strain evidence="6 7">NBRC 107125</strain>
    </source>
</reference>
<dbReference type="InterPro" id="IPR000326">
    <property type="entry name" value="PAP2/HPO"/>
</dbReference>
<dbReference type="EC" id="3.6.1.27" evidence="1"/>
<protein>
    <recommendedName>
        <fullName evidence="1">undecaprenyl-diphosphate phosphatase</fullName>
        <ecNumber evidence="1">3.6.1.27</ecNumber>
    </recommendedName>
    <alternativeName>
        <fullName evidence="2">Undecaprenyl pyrophosphate phosphatase</fullName>
    </alternativeName>
</protein>
<dbReference type="SMART" id="SM00014">
    <property type="entry name" value="acidPPc"/>
    <property type="match status" value="1"/>
</dbReference>
<feature type="transmembrane region" description="Helical" evidence="4">
    <location>
        <begin position="57"/>
        <end position="75"/>
    </location>
</feature>
<name>A0A1X9N9E8_9GAMM</name>
<dbReference type="InterPro" id="IPR036938">
    <property type="entry name" value="PAP2/HPO_sf"/>
</dbReference>
<evidence type="ECO:0000256" key="1">
    <source>
        <dbReference type="ARBA" id="ARBA00012374"/>
    </source>
</evidence>
<keyword evidence="4" id="KW-1133">Transmembrane helix</keyword>
<dbReference type="Gene3D" id="1.20.144.10">
    <property type="entry name" value="Phosphatidic acid phosphatase type 2/haloperoxidase"/>
    <property type="match status" value="1"/>
</dbReference>
<dbReference type="SUPFAM" id="SSF48317">
    <property type="entry name" value="Acid phosphatase/Vanadium-dependent haloperoxidase"/>
    <property type="match status" value="1"/>
</dbReference>
<feature type="transmembrane region" description="Helical" evidence="4">
    <location>
        <begin position="121"/>
        <end position="139"/>
    </location>
</feature>
<sequence length="296" mass="33221">MLAIQQWGIDFILMLQSYQSPFLDSFFYLITQLGGMAYLAVVPLVIWCINPRLGIRALLAMLVAQYLVMLIKDIVQEPRPYLADDRIISSGERGYSFPSGHAMGSMVFYGLLLLCTDKKWLRIALVGLIILIGLSRNYLGVHYPHDVVIGWVLGIIYLYSWFKWQPLVSKAFYQQTLSKQLLLLFAVPALIASLHYFWLDTFRALAVAGAVSACVLSLMADSSRTLLHVKGHIIQLAGRYIIGMVLLLATLTACDAIVPADGHLFYNVVVWVNGFTMSLMTCYFAPRLFGKIKLAQ</sequence>
<evidence type="ECO:0000259" key="5">
    <source>
        <dbReference type="SMART" id="SM00014"/>
    </source>
</evidence>
<feature type="transmembrane region" description="Helical" evidence="4">
    <location>
        <begin position="95"/>
        <end position="114"/>
    </location>
</feature>
<feature type="transmembrane region" description="Helical" evidence="4">
    <location>
        <begin position="26"/>
        <end position="50"/>
    </location>
</feature>
<dbReference type="CDD" id="cd03392">
    <property type="entry name" value="PAP2_like_2"/>
    <property type="match status" value="1"/>
</dbReference>
<evidence type="ECO:0000313" key="6">
    <source>
        <dbReference type="EMBL" id="ARN74708.1"/>
    </source>
</evidence>
<dbReference type="Pfam" id="PF01569">
    <property type="entry name" value="PAP2"/>
    <property type="match status" value="1"/>
</dbReference>
<feature type="transmembrane region" description="Helical" evidence="4">
    <location>
        <begin position="145"/>
        <end position="161"/>
    </location>
</feature>
<dbReference type="Proteomes" id="UP000193450">
    <property type="component" value="Chromosome"/>
</dbReference>
<proteinExistence type="predicted"/>
<comment type="catalytic activity">
    <reaction evidence="3">
        <text>di-trans,octa-cis-undecaprenyl diphosphate + H2O = di-trans,octa-cis-undecaprenyl phosphate + phosphate + H(+)</text>
        <dbReference type="Rhea" id="RHEA:28094"/>
        <dbReference type="ChEBI" id="CHEBI:15377"/>
        <dbReference type="ChEBI" id="CHEBI:15378"/>
        <dbReference type="ChEBI" id="CHEBI:43474"/>
        <dbReference type="ChEBI" id="CHEBI:58405"/>
        <dbReference type="ChEBI" id="CHEBI:60392"/>
        <dbReference type="EC" id="3.6.1.27"/>
    </reaction>
</comment>
<feature type="transmembrane region" description="Helical" evidence="4">
    <location>
        <begin position="181"/>
        <end position="198"/>
    </location>
</feature>